<feature type="domain" description="Bacterial HORMA" evidence="1">
    <location>
        <begin position="4"/>
        <end position="162"/>
    </location>
</feature>
<dbReference type="Pfam" id="PF18138">
    <property type="entry name" value="bacHORMA_1"/>
    <property type="match status" value="1"/>
</dbReference>
<keyword evidence="3" id="KW-1185">Reference proteome</keyword>
<proteinExistence type="predicted"/>
<accession>A0A9X4ARV8</accession>
<evidence type="ECO:0000313" key="2">
    <source>
        <dbReference type="EMBL" id="MDC3982474.1"/>
    </source>
</evidence>
<dbReference type="AlphaFoldDB" id="A0A9X4ARV8"/>
<comment type="caution">
    <text evidence="2">The sequence shown here is derived from an EMBL/GenBank/DDBJ whole genome shotgun (WGS) entry which is preliminary data.</text>
</comment>
<protein>
    <recommendedName>
        <fullName evidence="1">Bacterial HORMA domain-containing protein</fullName>
    </recommendedName>
</protein>
<sequence>MIKSYTASHASTFTEARARAVLHNVLEDFMQVANAGFVARETIKEWFDELSFAVLHNVVNSFQLQFMLPDGRKDRALHYEVRDDGTVPEGSKGGGFDLYGLPRNTRVILCVSYRGDAPNLDKVLAWLRERGWGSGGSLVQGNTSQDRAFSRDGFGFVRSKVGDL</sequence>
<dbReference type="InterPro" id="IPR041162">
    <property type="entry name" value="Bact_HORMA_1"/>
</dbReference>
<organism evidence="2 3">
    <name type="scientific">Polyangium jinanense</name>
    <dbReference type="NCBI Taxonomy" id="2829994"/>
    <lineage>
        <taxon>Bacteria</taxon>
        <taxon>Pseudomonadati</taxon>
        <taxon>Myxococcota</taxon>
        <taxon>Polyangia</taxon>
        <taxon>Polyangiales</taxon>
        <taxon>Polyangiaceae</taxon>
        <taxon>Polyangium</taxon>
    </lineage>
</organism>
<reference evidence="2 3" key="1">
    <citation type="submission" date="2021-04" db="EMBL/GenBank/DDBJ databases">
        <title>Genome analysis of Polyangium sp.</title>
        <authorList>
            <person name="Li Y."/>
            <person name="Wang J."/>
        </authorList>
    </citation>
    <scope>NUCLEOTIDE SEQUENCE [LARGE SCALE GENOMIC DNA]</scope>
    <source>
        <strain evidence="2 3">SDU14</strain>
    </source>
</reference>
<gene>
    <name evidence="2" type="ORF">KEG57_18305</name>
</gene>
<dbReference type="RefSeq" id="WP_272421519.1">
    <property type="nucleotide sequence ID" value="NZ_JAGTJJ010000008.1"/>
</dbReference>
<dbReference type="Proteomes" id="UP001151081">
    <property type="component" value="Unassembled WGS sequence"/>
</dbReference>
<name>A0A9X4ARV8_9BACT</name>
<evidence type="ECO:0000259" key="1">
    <source>
        <dbReference type="Pfam" id="PF18138"/>
    </source>
</evidence>
<dbReference type="EMBL" id="JAGTJJ010000008">
    <property type="protein sequence ID" value="MDC3982474.1"/>
    <property type="molecule type" value="Genomic_DNA"/>
</dbReference>
<evidence type="ECO:0000313" key="3">
    <source>
        <dbReference type="Proteomes" id="UP001151081"/>
    </source>
</evidence>